<dbReference type="PROSITE" id="PS50110">
    <property type="entry name" value="RESPONSE_REGULATORY"/>
    <property type="match status" value="2"/>
</dbReference>
<dbReference type="SUPFAM" id="SSF52172">
    <property type="entry name" value="CheY-like"/>
    <property type="match status" value="2"/>
</dbReference>
<proteinExistence type="predicted"/>
<dbReference type="Pfam" id="PF00072">
    <property type="entry name" value="Response_reg"/>
    <property type="match status" value="2"/>
</dbReference>
<dbReference type="PATRIC" id="fig|1249627.3.peg.3609"/>
<dbReference type="CDD" id="cd19920">
    <property type="entry name" value="REC_PA4781-like"/>
    <property type="match status" value="1"/>
</dbReference>
<dbReference type="InterPro" id="IPR035919">
    <property type="entry name" value="EAL_sf"/>
</dbReference>
<dbReference type="SUPFAM" id="SSF55785">
    <property type="entry name" value="PYP-like sensor domain (PAS domain)"/>
    <property type="match status" value="1"/>
</dbReference>
<dbReference type="NCBIfam" id="TIGR00229">
    <property type="entry name" value="sensory_box"/>
    <property type="match status" value="1"/>
</dbReference>
<dbReference type="InterPro" id="IPR011006">
    <property type="entry name" value="CheY-like_superfamily"/>
</dbReference>
<feature type="domain" description="EAL" evidence="6">
    <location>
        <begin position="464"/>
        <end position="718"/>
    </location>
</feature>
<dbReference type="eggNOG" id="COG5001">
    <property type="taxonomic scope" value="Bacteria"/>
</dbReference>
<evidence type="ECO:0000259" key="5">
    <source>
        <dbReference type="PROSITE" id="PS50112"/>
    </source>
</evidence>
<evidence type="ECO:0000313" key="9">
    <source>
        <dbReference type="Proteomes" id="UP000019460"/>
    </source>
</evidence>
<dbReference type="SMART" id="SM00267">
    <property type="entry name" value="GGDEF"/>
    <property type="match status" value="1"/>
</dbReference>
<dbReference type="NCBIfam" id="TIGR00254">
    <property type="entry name" value="GGDEF"/>
    <property type="match status" value="1"/>
</dbReference>
<sequence length="858" mass="95060">MSGTILVVDDLPTNLLVIGELLRQAGYRVRSADSGPLALEYAVQDPRPDLVLLDVMMPGMDGHQVLAQLRADDRTRDLPVIFVTGMDSVEDETRGLESGAADYITKPIVPPVVLARVKTQLELKRARDWLRDKNAFLESEIERRVEEIRVVQAASQRREYLLRHRLDLILSSVGEGILGLDRAGSVDFINDSAAEMLGYAKDALLGVDLSRLVCTESPGSADRLDDCLLLSAVRSGQVLRGHGERFIRQDGFSIPVECAAMPILEGERLLGAVVSWRDVSERNRYLEQLERKSNFDELTGLPNRNLLSDRLCRAIQRSRQSGFQIMVVALNLDRFKSVNGSLGREAGDHALCAMARRLSGLLETADTLARVEGDEFVLVSEGREPEGMTRLAQSIHETSLRPFAIDRREVMLSLSIGIAVFPKDGETAEALMCNAAAAMLKAKMEGGKRFRFYAREMNARALERMDLEHELRQAIERGELELHYQPQVDLRGGQVIGAEALVRWPHPAHGLMMPGAFIPLAEESGLIVELGEWVLRRACLQNRAWQDAGLPPISVAVNLSARQFAACDLVSLTDGILRETGLNPNLLELELTESAAMLDTTAFIKATKRLKDLCVSLSLDDFGTGFSSLSYLRRFDIDRLKIDRSFVRDIVHDPDSAAIVTTIVALAHNLNLAALAEGVETEAQLRFLRSCDCDEIQGYYFSRPLTVADFERLLASARRLQVPSEDGTESKRNLLVVDDDAQVVASLKRMLEFEGYRVHTALGGFEALEQLAMHPVEVMIADAMMPGMDGAELLARASALYPRLICIMSSGYSDFSSVTKAVNHGAIFRFLSKPWQDGAVRNVVREALRASELRDARL</sequence>
<dbReference type="GO" id="GO:0000160">
    <property type="term" value="P:phosphorelay signal transduction system"/>
    <property type="evidence" value="ECO:0007669"/>
    <property type="project" value="InterPro"/>
</dbReference>
<dbReference type="Gene3D" id="3.40.50.2300">
    <property type="match status" value="2"/>
</dbReference>
<dbReference type="SMART" id="SM00052">
    <property type="entry name" value="EAL"/>
    <property type="match status" value="1"/>
</dbReference>
<dbReference type="RefSeq" id="WP_052348237.1">
    <property type="nucleotide sequence ID" value="NZ_AONC01000062.1"/>
</dbReference>
<dbReference type="PANTHER" id="PTHR44757:SF2">
    <property type="entry name" value="BIOFILM ARCHITECTURE MAINTENANCE PROTEIN MBAA"/>
    <property type="match status" value="1"/>
</dbReference>
<feature type="modified residue" description="4-aspartylphosphate" evidence="3">
    <location>
        <position position="782"/>
    </location>
</feature>
<evidence type="ECO:0000256" key="2">
    <source>
        <dbReference type="ARBA" id="ARBA00022636"/>
    </source>
</evidence>
<dbReference type="EC" id="3.1.4.52" evidence="1"/>
<dbReference type="Gene3D" id="3.30.450.20">
    <property type="entry name" value="PAS domain"/>
    <property type="match status" value="1"/>
</dbReference>
<dbReference type="Proteomes" id="UP000019460">
    <property type="component" value="Unassembled WGS sequence"/>
</dbReference>
<dbReference type="AlphaFoldDB" id="W9V9R1"/>
<dbReference type="InterPro" id="IPR001633">
    <property type="entry name" value="EAL_dom"/>
</dbReference>
<keyword evidence="3" id="KW-0597">Phosphoprotein</keyword>
<evidence type="ECO:0000256" key="3">
    <source>
        <dbReference type="PROSITE-ProRule" id="PRU00169"/>
    </source>
</evidence>
<feature type="domain" description="GGDEF" evidence="7">
    <location>
        <begin position="323"/>
        <end position="455"/>
    </location>
</feature>
<dbReference type="SMART" id="SM00448">
    <property type="entry name" value="REC"/>
    <property type="match status" value="2"/>
</dbReference>
<name>W9V9R1_9GAMM</name>
<reference evidence="8 9" key="1">
    <citation type="submission" date="2012-11" db="EMBL/GenBank/DDBJ databases">
        <title>Genome assembly of Thiorhodococcus sp. AK35.</title>
        <authorList>
            <person name="Nupur N."/>
            <person name="Khatri I."/>
            <person name="Subramanian S."/>
            <person name="Pinnaka A."/>
        </authorList>
    </citation>
    <scope>NUCLEOTIDE SEQUENCE [LARGE SCALE GENOMIC DNA]</scope>
    <source>
        <strain evidence="8 9">AK35</strain>
    </source>
</reference>
<dbReference type="PROSITE" id="PS50112">
    <property type="entry name" value="PAS"/>
    <property type="match status" value="1"/>
</dbReference>
<dbReference type="CDD" id="cd17569">
    <property type="entry name" value="REC_HupR-like"/>
    <property type="match status" value="1"/>
</dbReference>
<evidence type="ECO:0000256" key="1">
    <source>
        <dbReference type="ARBA" id="ARBA00012282"/>
    </source>
</evidence>
<dbReference type="Pfam" id="PF00563">
    <property type="entry name" value="EAL"/>
    <property type="match status" value="1"/>
</dbReference>
<dbReference type="Pfam" id="PF00990">
    <property type="entry name" value="GGDEF"/>
    <property type="match status" value="1"/>
</dbReference>
<dbReference type="InterPro" id="IPR029787">
    <property type="entry name" value="Nucleotide_cyclase"/>
</dbReference>
<dbReference type="STRING" id="1249627.D779_3533"/>
<feature type="domain" description="PAS" evidence="5">
    <location>
        <begin position="162"/>
        <end position="206"/>
    </location>
</feature>
<feature type="domain" description="Response regulatory" evidence="4">
    <location>
        <begin position="733"/>
        <end position="848"/>
    </location>
</feature>
<dbReference type="InterPro" id="IPR035965">
    <property type="entry name" value="PAS-like_dom_sf"/>
</dbReference>
<dbReference type="Pfam" id="PF00989">
    <property type="entry name" value="PAS"/>
    <property type="match status" value="1"/>
</dbReference>
<gene>
    <name evidence="8" type="ORF">D779_3533</name>
</gene>
<dbReference type="GO" id="GO:0006355">
    <property type="term" value="P:regulation of DNA-templated transcription"/>
    <property type="evidence" value="ECO:0007669"/>
    <property type="project" value="InterPro"/>
</dbReference>
<dbReference type="EMBL" id="AONC01000062">
    <property type="protein sequence ID" value="EXJ13641.1"/>
    <property type="molecule type" value="Genomic_DNA"/>
</dbReference>
<organism evidence="8 9">
    <name type="scientific">Imhoffiella purpurea</name>
    <dbReference type="NCBI Taxonomy" id="1249627"/>
    <lineage>
        <taxon>Bacteria</taxon>
        <taxon>Pseudomonadati</taxon>
        <taxon>Pseudomonadota</taxon>
        <taxon>Gammaproteobacteria</taxon>
        <taxon>Chromatiales</taxon>
        <taxon>Chromatiaceae</taxon>
        <taxon>Imhoffiella</taxon>
    </lineage>
</organism>
<dbReference type="PROSITE" id="PS50883">
    <property type="entry name" value="EAL"/>
    <property type="match status" value="1"/>
</dbReference>
<evidence type="ECO:0000259" key="7">
    <source>
        <dbReference type="PROSITE" id="PS50887"/>
    </source>
</evidence>
<comment type="caution">
    <text evidence="8">The sequence shown here is derived from an EMBL/GenBank/DDBJ whole genome shotgun (WGS) entry which is preliminary data.</text>
</comment>
<dbReference type="InterPro" id="IPR043128">
    <property type="entry name" value="Rev_trsase/Diguanyl_cyclase"/>
</dbReference>
<dbReference type="CDD" id="cd00130">
    <property type="entry name" value="PAS"/>
    <property type="match status" value="1"/>
</dbReference>
<dbReference type="GO" id="GO:0071111">
    <property type="term" value="F:cyclic-guanylate-specific phosphodiesterase activity"/>
    <property type="evidence" value="ECO:0007669"/>
    <property type="project" value="UniProtKB-EC"/>
</dbReference>
<dbReference type="InterPro" id="IPR000014">
    <property type="entry name" value="PAS"/>
</dbReference>
<accession>W9V9R1</accession>
<feature type="modified residue" description="4-aspartylphosphate" evidence="3">
    <location>
        <position position="54"/>
    </location>
</feature>
<dbReference type="SUPFAM" id="SSF55073">
    <property type="entry name" value="Nucleotide cyclase"/>
    <property type="match status" value="1"/>
</dbReference>
<keyword evidence="9" id="KW-1185">Reference proteome</keyword>
<feature type="domain" description="Response regulatory" evidence="4">
    <location>
        <begin position="4"/>
        <end position="121"/>
    </location>
</feature>
<keyword evidence="2" id="KW-0973">c-di-GMP</keyword>
<dbReference type="SMART" id="SM00091">
    <property type="entry name" value="PAS"/>
    <property type="match status" value="1"/>
</dbReference>
<evidence type="ECO:0000259" key="4">
    <source>
        <dbReference type="PROSITE" id="PS50110"/>
    </source>
</evidence>
<dbReference type="SUPFAM" id="SSF141868">
    <property type="entry name" value="EAL domain-like"/>
    <property type="match status" value="1"/>
</dbReference>
<dbReference type="FunFam" id="3.20.20.450:FF:000001">
    <property type="entry name" value="Cyclic di-GMP phosphodiesterase yahA"/>
    <property type="match status" value="1"/>
</dbReference>
<dbReference type="PANTHER" id="PTHR44757">
    <property type="entry name" value="DIGUANYLATE CYCLASE DGCP"/>
    <property type="match status" value="1"/>
</dbReference>
<dbReference type="CDD" id="cd01948">
    <property type="entry name" value="EAL"/>
    <property type="match status" value="1"/>
</dbReference>
<dbReference type="InterPro" id="IPR001789">
    <property type="entry name" value="Sig_transdc_resp-reg_receiver"/>
</dbReference>
<dbReference type="OrthoDB" id="8553030at2"/>
<dbReference type="InterPro" id="IPR013767">
    <property type="entry name" value="PAS_fold"/>
</dbReference>
<dbReference type="Gene3D" id="3.20.20.450">
    <property type="entry name" value="EAL domain"/>
    <property type="match status" value="1"/>
</dbReference>
<dbReference type="CDD" id="cd01949">
    <property type="entry name" value="GGDEF"/>
    <property type="match status" value="1"/>
</dbReference>
<dbReference type="InterPro" id="IPR000160">
    <property type="entry name" value="GGDEF_dom"/>
</dbReference>
<dbReference type="InterPro" id="IPR052155">
    <property type="entry name" value="Biofilm_reg_signaling"/>
</dbReference>
<evidence type="ECO:0000259" key="6">
    <source>
        <dbReference type="PROSITE" id="PS50883"/>
    </source>
</evidence>
<dbReference type="PROSITE" id="PS50887">
    <property type="entry name" value="GGDEF"/>
    <property type="match status" value="1"/>
</dbReference>
<protein>
    <recommendedName>
        <fullName evidence="1">cyclic-guanylate-specific phosphodiesterase</fullName>
        <ecNumber evidence="1">3.1.4.52</ecNumber>
    </recommendedName>
</protein>
<evidence type="ECO:0000313" key="8">
    <source>
        <dbReference type="EMBL" id="EXJ13641.1"/>
    </source>
</evidence>
<dbReference type="Gene3D" id="3.30.70.270">
    <property type="match status" value="1"/>
</dbReference>